<keyword evidence="3" id="KW-0547">Nucleotide-binding</keyword>
<name>A0A9D1RYR4_9CORY</name>
<comment type="caution">
    <text evidence="6">The sequence shown here is derived from an EMBL/GenBank/DDBJ whole genome shotgun (WGS) entry which is preliminary data.</text>
</comment>
<evidence type="ECO:0000256" key="3">
    <source>
        <dbReference type="ARBA" id="ARBA00022741"/>
    </source>
</evidence>
<sequence length="364" mass="38022">MPVTQFIWGPSGSGLSERAWALAEETGAAWVGNNAAAHISLLRSTVAEELAVPMEQRGVSADQMRRAITEALDLWELPADQDPSTLSTGQTRRVAIAAALLAGPDALVLDCPVDGLDAQAMSTLRAALDRFPGEVTVFDRVWSPLADAAADAPMPHIPERPLAASAGPALIAQDVVVRRGRGGVGPINLTSNYGEVTHLAGPNGSGKTTLFLAALGLVEHEGKLRVPERLGWAPTAMDSVMTQKTVLQEVALGADRERAEAALEFAGVADVAGMHPLDVPSSQRRLVLVAAALVRAPELLLLDEPTVGLDAAGYGRLGEVMHGFAAGEFHRLIGCDGPAGVLWTCHDGSFAGAVSHASQEIEIS</sequence>
<accession>A0A9D1RYR4</accession>
<proteinExistence type="inferred from homology"/>
<dbReference type="InterPro" id="IPR027417">
    <property type="entry name" value="P-loop_NTPase"/>
</dbReference>
<reference evidence="6" key="2">
    <citation type="submission" date="2021-04" db="EMBL/GenBank/DDBJ databases">
        <authorList>
            <person name="Gilroy R."/>
        </authorList>
    </citation>
    <scope>NUCLEOTIDE SEQUENCE</scope>
    <source>
        <strain evidence="6">4376</strain>
    </source>
</reference>
<dbReference type="PANTHER" id="PTHR43553">
    <property type="entry name" value="HEAVY METAL TRANSPORTER"/>
    <property type="match status" value="1"/>
</dbReference>
<dbReference type="Pfam" id="PF00005">
    <property type="entry name" value="ABC_tran"/>
    <property type="match status" value="2"/>
</dbReference>
<organism evidence="6 7">
    <name type="scientific">Candidatus Corynebacterium gallistercoris</name>
    <dbReference type="NCBI Taxonomy" id="2838530"/>
    <lineage>
        <taxon>Bacteria</taxon>
        <taxon>Bacillati</taxon>
        <taxon>Actinomycetota</taxon>
        <taxon>Actinomycetes</taxon>
        <taxon>Mycobacteriales</taxon>
        <taxon>Corynebacteriaceae</taxon>
        <taxon>Corynebacterium</taxon>
    </lineage>
</organism>
<gene>
    <name evidence="6" type="ORF">H9867_04635</name>
</gene>
<dbReference type="GO" id="GO:0016887">
    <property type="term" value="F:ATP hydrolysis activity"/>
    <property type="evidence" value="ECO:0007669"/>
    <property type="project" value="InterPro"/>
</dbReference>
<dbReference type="PANTHER" id="PTHR43553:SF24">
    <property type="entry name" value="ENERGY-COUPLING FACTOR TRANSPORTER ATP-BINDING PROTEIN ECFA1"/>
    <property type="match status" value="1"/>
</dbReference>
<dbReference type="InterPro" id="IPR003439">
    <property type="entry name" value="ABC_transporter-like_ATP-bd"/>
</dbReference>
<reference evidence="6" key="1">
    <citation type="journal article" date="2021" name="PeerJ">
        <title>Extensive microbial diversity within the chicken gut microbiome revealed by metagenomics and culture.</title>
        <authorList>
            <person name="Gilroy R."/>
            <person name="Ravi A."/>
            <person name="Getino M."/>
            <person name="Pursley I."/>
            <person name="Horton D.L."/>
            <person name="Alikhan N.F."/>
            <person name="Baker D."/>
            <person name="Gharbi K."/>
            <person name="Hall N."/>
            <person name="Watson M."/>
            <person name="Adriaenssens E.M."/>
            <person name="Foster-Nyarko E."/>
            <person name="Jarju S."/>
            <person name="Secka A."/>
            <person name="Antonio M."/>
            <person name="Oren A."/>
            <person name="Chaudhuri R.R."/>
            <person name="La Ragione R."/>
            <person name="Hildebrand F."/>
            <person name="Pallen M.J."/>
        </authorList>
    </citation>
    <scope>NUCLEOTIDE SEQUENCE</scope>
    <source>
        <strain evidence="6">4376</strain>
    </source>
</reference>
<evidence type="ECO:0000313" key="7">
    <source>
        <dbReference type="Proteomes" id="UP000824189"/>
    </source>
</evidence>
<feature type="domain" description="ABC transporter" evidence="5">
    <location>
        <begin position="157"/>
        <end position="363"/>
    </location>
</feature>
<evidence type="ECO:0000256" key="2">
    <source>
        <dbReference type="ARBA" id="ARBA00022448"/>
    </source>
</evidence>
<dbReference type="GO" id="GO:0042626">
    <property type="term" value="F:ATPase-coupled transmembrane transporter activity"/>
    <property type="evidence" value="ECO:0007669"/>
    <property type="project" value="TreeGrafter"/>
</dbReference>
<dbReference type="SUPFAM" id="SSF52540">
    <property type="entry name" value="P-loop containing nucleoside triphosphate hydrolases"/>
    <property type="match status" value="2"/>
</dbReference>
<dbReference type="InterPro" id="IPR050095">
    <property type="entry name" value="ECF_ABC_transporter_ATP-bd"/>
</dbReference>
<evidence type="ECO:0000313" key="6">
    <source>
        <dbReference type="EMBL" id="HIW95753.1"/>
    </source>
</evidence>
<keyword evidence="2" id="KW-0813">Transport</keyword>
<evidence type="ECO:0000256" key="4">
    <source>
        <dbReference type="ARBA" id="ARBA00022840"/>
    </source>
</evidence>
<evidence type="ECO:0000259" key="5">
    <source>
        <dbReference type="PROSITE" id="PS50893"/>
    </source>
</evidence>
<dbReference type="Proteomes" id="UP000824189">
    <property type="component" value="Unassembled WGS sequence"/>
</dbReference>
<comment type="similarity">
    <text evidence="1">Belongs to the ABC transporter superfamily.</text>
</comment>
<keyword evidence="4 6" id="KW-0067">ATP-binding</keyword>
<evidence type="ECO:0000256" key="1">
    <source>
        <dbReference type="ARBA" id="ARBA00005417"/>
    </source>
</evidence>
<dbReference type="EMBL" id="DXFZ01000057">
    <property type="protein sequence ID" value="HIW95753.1"/>
    <property type="molecule type" value="Genomic_DNA"/>
</dbReference>
<dbReference type="AlphaFoldDB" id="A0A9D1RYR4"/>
<protein>
    <submittedName>
        <fullName evidence="6">ATP-binding cassette domain-containing protein</fullName>
    </submittedName>
</protein>
<dbReference type="GO" id="GO:0005524">
    <property type="term" value="F:ATP binding"/>
    <property type="evidence" value="ECO:0007669"/>
    <property type="project" value="UniProtKB-KW"/>
</dbReference>
<dbReference type="GO" id="GO:0043190">
    <property type="term" value="C:ATP-binding cassette (ABC) transporter complex"/>
    <property type="evidence" value="ECO:0007669"/>
    <property type="project" value="TreeGrafter"/>
</dbReference>
<dbReference type="PROSITE" id="PS50893">
    <property type="entry name" value="ABC_TRANSPORTER_2"/>
    <property type="match status" value="1"/>
</dbReference>
<dbReference type="Gene3D" id="3.40.50.300">
    <property type="entry name" value="P-loop containing nucleotide triphosphate hydrolases"/>
    <property type="match status" value="2"/>
</dbReference>